<comment type="caution">
    <text evidence="6">Lacks conserved residue(s) required for the propagation of feature annotation.</text>
</comment>
<dbReference type="GO" id="GO:0005184">
    <property type="term" value="F:neuropeptide hormone activity"/>
    <property type="evidence" value="ECO:0007669"/>
    <property type="project" value="TreeGrafter"/>
</dbReference>
<dbReference type="SUPFAM" id="SSF57055">
    <property type="entry name" value="Agouti-related protein"/>
    <property type="match status" value="1"/>
</dbReference>
<dbReference type="InterPro" id="IPR036836">
    <property type="entry name" value="Agouti_dom_sf"/>
</dbReference>
<dbReference type="SMART" id="SM00792">
    <property type="entry name" value="Agouti"/>
    <property type="match status" value="1"/>
</dbReference>
<evidence type="ECO:0000256" key="6">
    <source>
        <dbReference type="PROSITE-ProRule" id="PRU00494"/>
    </source>
</evidence>
<dbReference type="GO" id="GO:2000253">
    <property type="term" value="P:positive regulation of feeding behavior"/>
    <property type="evidence" value="ECO:0007669"/>
    <property type="project" value="TreeGrafter"/>
</dbReference>
<feature type="domain" description="Agouti" evidence="8">
    <location>
        <begin position="86"/>
        <end position="124"/>
    </location>
</feature>
<dbReference type="InterPro" id="IPR027300">
    <property type="entry name" value="Agouti_dom"/>
</dbReference>
<dbReference type="InParanoid" id="A0A668ALK6"/>
<dbReference type="Proteomes" id="UP000472263">
    <property type="component" value="Chromosome 20"/>
</dbReference>
<organism evidence="9 10">
    <name type="scientific">Myripristis murdjan</name>
    <name type="common">pinecone soldierfish</name>
    <dbReference type="NCBI Taxonomy" id="586833"/>
    <lineage>
        <taxon>Eukaryota</taxon>
        <taxon>Metazoa</taxon>
        <taxon>Chordata</taxon>
        <taxon>Craniata</taxon>
        <taxon>Vertebrata</taxon>
        <taxon>Euteleostomi</taxon>
        <taxon>Actinopterygii</taxon>
        <taxon>Neopterygii</taxon>
        <taxon>Teleostei</taxon>
        <taxon>Neoteleostei</taxon>
        <taxon>Acanthomorphata</taxon>
        <taxon>Holocentriformes</taxon>
        <taxon>Holocentridae</taxon>
        <taxon>Myripristis</taxon>
    </lineage>
</organism>
<evidence type="ECO:0000313" key="9">
    <source>
        <dbReference type="Ensembl" id="ENSMMDP00005055695.1"/>
    </source>
</evidence>
<proteinExistence type="predicted"/>
<protein>
    <recommendedName>
        <fullName evidence="8">Agouti domain-containing protein</fullName>
    </recommendedName>
</protein>
<dbReference type="GO" id="GO:0007218">
    <property type="term" value="P:neuropeptide signaling pathway"/>
    <property type="evidence" value="ECO:0007669"/>
    <property type="project" value="TreeGrafter"/>
</dbReference>
<keyword evidence="3" id="KW-0732">Signal</keyword>
<evidence type="ECO:0000313" key="10">
    <source>
        <dbReference type="Proteomes" id="UP000472263"/>
    </source>
</evidence>
<dbReference type="GeneTree" id="ENSGT00520000062345"/>
<feature type="disulfide bond" evidence="6">
    <location>
        <begin position="103"/>
        <end position="124"/>
    </location>
</feature>
<evidence type="ECO:0000256" key="3">
    <source>
        <dbReference type="ARBA" id="ARBA00022729"/>
    </source>
</evidence>
<feature type="disulfide bond" evidence="6">
    <location>
        <begin position="99"/>
        <end position="117"/>
    </location>
</feature>
<evidence type="ECO:0000259" key="8">
    <source>
        <dbReference type="PROSITE" id="PS51150"/>
    </source>
</evidence>
<dbReference type="PROSITE" id="PS51150">
    <property type="entry name" value="AGOUTI_2"/>
    <property type="match status" value="1"/>
</dbReference>
<evidence type="ECO:0000256" key="7">
    <source>
        <dbReference type="SAM" id="MobiDB-lite"/>
    </source>
</evidence>
<evidence type="ECO:0000256" key="1">
    <source>
        <dbReference type="ARBA" id="ARBA00004613"/>
    </source>
</evidence>
<reference evidence="9" key="3">
    <citation type="submission" date="2025-09" db="UniProtKB">
        <authorList>
            <consortium name="Ensembl"/>
        </authorList>
    </citation>
    <scope>IDENTIFICATION</scope>
</reference>
<feature type="compositionally biased region" description="Pro residues" evidence="7">
    <location>
        <begin position="66"/>
        <end position="82"/>
    </location>
</feature>
<keyword evidence="5 6" id="KW-1015">Disulfide bond</keyword>
<accession>A0A668ALK6</accession>
<dbReference type="GO" id="GO:0008343">
    <property type="term" value="P:adult feeding behavior"/>
    <property type="evidence" value="ECO:0007669"/>
    <property type="project" value="TreeGrafter"/>
</dbReference>
<name>A0A668ALK6_9TELE</name>
<evidence type="ECO:0000256" key="2">
    <source>
        <dbReference type="ARBA" id="ARBA00022525"/>
    </source>
</evidence>
<dbReference type="InterPro" id="IPR007733">
    <property type="entry name" value="Agouti"/>
</dbReference>
<dbReference type="Pfam" id="PF05039">
    <property type="entry name" value="Agouti"/>
    <property type="match status" value="1"/>
</dbReference>
<dbReference type="GO" id="GO:0009755">
    <property type="term" value="P:hormone-mediated signaling pathway"/>
    <property type="evidence" value="ECO:0007669"/>
    <property type="project" value="InterPro"/>
</dbReference>
<keyword evidence="4" id="KW-0960">Knottin</keyword>
<feature type="region of interest" description="Disordered" evidence="7">
    <location>
        <begin position="58"/>
        <end position="83"/>
    </location>
</feature>
<dbReference type="Ensembl" id="ENSMMDT00005056757.1">
    <property type="protein sequence ID" value="ENSMMDP00005055695.1"/>
    <property type="gene ID" value="ENSMMDG00005024922.1"/>
</dbReference>
<evidence type="ECO:0000256" key="4">
    <source>
        <dbReference type="ARBA" id="ARBA00022854"/>
    </source>
</evidence>
<keyword evidence="10" id="KW-1185">Reference proteome</keyword>
<dbReference type="GO" id="GO:0005615">
    <property type="term" value="C:extracellular space"/>
    <property type="evidence" value="ECO:0007669"/>
    <property type="project" value="TreeGrafter"/>
</dbReference>
<keyword evidence="2" id="KW-0964">Secreted</keyword>
<feature type="disulfide bond" evidence="6">
    <location>
        <begin position="108"/>
        <end position="115"/>
    </location>
</feature>
<dbReference type="PANTHER" id="PTHR16551:SF5">
    <property type="entry name" value="AGOUTI-RELATED PEPTIDE 2"/>
    <property type="match status" value="1"/>
</dbReference>
<sequence length="128" mass="14852">PEEFEKFNCFCHIPFCEPTLLKGHFRVYVFFFPPTVSLIQVRQRTLFARRGKYERQKMHVMKPKVAPAPPRRPPPKVAPNPISPRCSRTGESCLPQSRCCEPCATCHCRFFNAICFCRKTNSQCGRKT</sequence>
<dbReference type="GO" id="GO:0070996">
    <property type="term" value="F:type 1 melanocortin receptor binding"/>
    <property type="evidence" value="ECO:0007669"/>
    <property type="project" value="TreeGrafter"/>
</dbReference>
<dbReference type="Gene3D" id="4.10.760.10">
    <property type="entry name" value="Agouti domain"/>
    <property type="match status" value="1"/>
</dbReference>
<evidence type="ECO:0000256" key="5">
    <source>
        <dbReference type="ARBA" id="ARBA00023157"/>
    </source>
</evidence>
<dbReference type="AlphaFoldDB" id="A0A668ALK6"/>
<reference evidence="9" key="2">
    <citation type="submission" date="2025-08" db="UniProtKB">
        <authorList>
            <consortium name="Ensembl"/>
        </authorList>
    </citation>
    <scope>IDENTIFICATION</scope>
</reference>
<dbReference type="PANTHER" id="PTHR16551">
    <property type="entry name" value="AGOUTI RELATED"/>
    <property type="match status" value="1"/>
</dbReference>
<comment type="subcellular location">
    <subcellularLocation>
        <location evidence="1">Secreted</location>
    </subcellularLocation>
</comment>
<reference evidence="9" key="1">
    <citation type="submission" date="2019-06" db="EMBL/GenBank/DDBJ databases">
        <authorList>
            <consortium name="Wellcome Sanger Institute Data Sharing"/>
        </authorList>
    </citation>
    <scope>NUCLEOTIDE SEQUENCE [LARGE SCALE GENOMIC DNA]</scope>
</reference>